<evidence type="ECO:0000256" key="6">
    <source>
        <dbReference type="PROSITE-ProRule" id="PRU00236"/>
    </source>
</evidence>
<dbReference type="GO" id="GO:0017136">
    <property type="term" value="F:histone deacetylase activity, NAD-dependent"/>
    <property type="evidence" value="ECO:0007669"/>
    <property type="project" value="TreeGrafter"/>
</dbReference>
<keyword evidence="2 5" id="KW-0479">Metal-binding</keyword>
<feature type="binding site" evidence="5 6">
    <location>
        <position position="147"/>
    </location>
    <ligand>
        <name>Zn(2+)</name>
        <dbReference type="ChEBI" id="CHEBI:29105"/>
    </ligand>
</feature>
<evidence type="ECO:0000259" key="7">
    <source>
        <dbReference type="PROSITE" id="PS50305"/>
    </source>
</evidence>
<feature type="binding site" evidence="5">
    <location>
        <begin position="118"/>
        <end position="121"/>
    </location>
    <ligand>
        <name>NAD(+)</name>
        <dbReference type="ChEBI" id="CHEBI:57540"/>
    </ligand>
</feature>
<dbReference type="Pfam" id="PF02146">
    <property type="entry name" value="SIR2"/>
    <property type="match status" value="1"/>
</dbReference>
<feature type="binding site" evidence="5 6">
    <location>
        <position position="195"/>
    </location>
    <ligand>
        <name>Zn(2+)</name>
        <dbReference type="ChEBI" id="CHEBI:29105"/>
    </ligand>
</feature>
<feature type="binding site" evidence="5">
    <location>
        <begin position="40"/>
        <end position="60"/>
    </location>
    <ligand>
        <name>NAD(+)</name>
        <dbReference type="ChEBI" id="CHEBI:57540"/>
    </ligand>
</feature>
<dbReference type="InterPro" id="IPR026587">
    <property type="entry name" value="Sirtuin_class_II"/>
</dbReference>
<dbReference type="Gene3D" id="3.30.1600.10">
    <property type="entry name" value="SIR2/SIRT2 'Small Domain"/>
    <property type="match status" value="1"/>
</dbReference>
<feature type="domain" description="Deacetylase sirtuin-type" evidence="7">
    <location>
        <begin position="16"/>
        <end position="293"/>
    </location>
</feature>
<dbReference type="PANTHER" id="PTHR11085:SF10">
    <property type="entry name" value="NAD-DEPENDENT PROTEIN DEACYLASE SIRTUIN-5, MITOCHONDRIAL-RELATED"/>
    <property type="match status" value="1"/>
</dbReference>
<evidence type="ECO:0000313" key="9">
    <source>
        <dbReference type="Proteomes" id="UP000006640"/>
    </source>
</evidence>
<keyword evidence="3 5" id="KW-0862">Zinc</keyword>
<comment type="similarity">
    <text evidence="5">Belongs to the sirtuin family. Class II subfamily.</text>
</comment>
<evidence type="ECO:0000256" key="3">
    <source>
        <dbReference type="ARBA" id="ARBA00022833"/>
    </source>
</evidence>
<reference evidence="8 9" key="1">
    <citation type="submission" date="2010-01" db="EMBL/GenBank/DDBJ databases">
        <title>The complete genome of Thermobispora bispora DSM 43833.</title>
        <authorList>
            <consortium name="US DOE Joint Genome Institute (JGI-PGF)"/>
            <person name="Lucas S."/>
            <person name="Copeland A."/>
            <person name="Lapidus A."/>
            <person name="Glavina del Rio T."/>
            <person name="Dalin E."/>
            <person name="Tice H."/>
            <person name="Bruce D."/>
            <person name="Goodwin L."/>
            <person name="Pitluck S."/>
            <person name="Kyrpides N."/>
            <person name="Mavromatis K."/>
            <person name="Ivanova N."/>
            <person name="Mikhailova N."/>
            <person name="Chertkov O."/>
            <person name="Brettin T."/>
            <person name="Detter J.C."/>
            <person name="Han C."/>
            <person name="Larimer F."/>
            <person name="Land M."/>
            <person name="Hauser L."/>
            <person name="Markowitz V."/>
            <person name="Cheng J.-F."/>
            <person name="Hugenholtz P."/>
            <person name="Woyke T."/>
            <person name="Wu D."/>
            <person name="Jando M."/>
            <person name="Schneider S."/>
            <person name="Klenk H.-P."/>
            <person name="Eisen J.A."/>
        </authorList>
    </citation>
    <scope>NUCLEOTIDE SEQUENCE [LARGE SCALE GENOMIC DNA]</scope>
    <source>
        <strain evidence="9">ATCC 19993 / DSM 43833 / CBS 139.67 / JCM 10125 / KCTC 9307 / NBRC 14880 / R51</strain>
    </source>
</reference>
<dbReference type="SUPFAM" id="SSF52467">
    <property type="entry name" value="DHS-like NAD/FAD-binding domain"/>
    <property type="match status" value="1"/>
</dbReference>
<evidence type="ECO:0000313" key="8">
    <source>
        <dbReference type="EMBL" id="ADG87236.1"/>
    </source>
</evidence>
<keyword evidence="5" id="KW-0963">Cytoplasm</keyword>
<dbReference type="EC" id="2.3.1.286" evidence="5"/>
<dbReference type="PROSITE" id="PS50305">
    <property type="entry name" value="SIRTUIN"/>
    <property type="match status" value="1"/>
</dbReference>
<comment type="cofactor">
    <cofactor evidence="5">
        <name>Zn(2+)</name>
        <dbReference type="ChEBI" id="CHEBI:29105"/>
    </cofactor>
    <text evidence="5">Binds 1 zinc ion per subunit.</text>
</comment>
<dbReference type="InterPro" id="IPR029035">
    <property type="entry name" value="DHS-like_NAD/FAD-binding_dom"/>
</dbReference>
<comment type="subcellular location">
    <subcellularLocation>
        <location evidence="5">Cytoplasm</location>
    </subcellularLocation>
</comment>
<sequence length="294" mass="31141">MADGLAAGGVGTAHARPCTVDPMGLLADLVADGEVVVLSGAGLSTESGIPDYRGVNGRLRRSQPMTYQTFIGSAAARRRYWARSHLGWRHMAEARPNAGHHAVAELQRRGLVAGIITQNVDGLHQAAGARDVIELHGSLSRVRCLGCGERTPREVLDRRLREANPGWTARAGAVNPDGDVELSDEEIAGFRVVDCASCGGVLKPDVVFFGENVPRDRVAACLELAERAGLLLVLGSSLAVMSGYRLVRHAADHGIPIAIINQGPTRGDAHALVTIDARLGSALPRLLARLDAAW</sequence>
<dbReference type="GO" id="GO:0008270">
    <property type="term" value="F:zinc ion binding"/>
    <property type="evidence" value="ECO:0007669"/>
    <property type="project" value="UniProtKB-UniRule"/>
</dbReference>
<dbReference type="Gene3D" id="3.40.50.1220">
    <property type="entry name" value="TPP-binding domain"/>
    <property type="match status" value="1"/>
</dbReference>
<dbReference type="RefSeq" id="WP_013130769.1">
    <property type="nucleotide sequence ID" value="NC_014165.1"/>
</dbReference>
<dbReference type="KEGG" id="tbi:Tbis_0509"/>
<proteinExistence type="inferred from homology"/>
<keyword evidence="9" id="KW-1185">Reference proteome</keyword>
<dbReference type="GO" id="GO:0005737">
    <property type="term" value="C:cytoplasm"/>
    <property type="evidence" value="ECO:0007669"/>
    <property type="project" value="UniProtKB-SubCell"/>
</dbReference>
<keyword evidence="1 5" id="KW-0808">Transferase</keyword>
<evidence type="ECO:0000256" key="4">
    <source>
        <dbReference type="ARBA" id="ARBA00023027"/>
    </source>
</evidence>
<evidence type="ECO:0000256" key="5">
    <source>
        <dbReference type="HAMAP-Rule" id="MF_01967"/>
    </source>
</evidence>
<accession>D6Y4W1</accession>
<dbReference type="InterPro" id="IPR003000">
    <property type="entry name" value="Sirtuin"/>
</dbReference>
<dbReference type="STRING" id="469371.Tbis_0509"/>
<keyword evidence="4 5" id="KW-0520">NAD</keyword>
<dbReference type="NCBIfam" id="NF003738">
    <property type="entry name" value="PRK05333.1"/>
    <property type="match status" value="1"/>
</dbReference>
<feature type="binding site" evidence="5">
    <location>
        <begin position="235"/>
        <end position="237"/>
    </location>
    <ligand>
        <name>NAD(+)</name>
        <dbReference type="ChEBI" id="CHEBI:57540"/>
    </ligand>
</feature>
<organism evidence="8 9">
    <name type="scientific">Thermobispora bispora (strain ATCC 19993 / DSM 43833 / CBS 139.67 / JCM 10125 / KCTC 9307 / NBRC 14880 / R51)</name>
    <dbReference type="NCBI Taxonomy" id="469371"/>
    <lineage>
        <taxon>Bacteria</taxon>
        <taxon>Bacillati</taxon>
        <taxon>Actinomycetota</taxon>
        <taxon>Actinomycetes</taxon>
        <taxon>Streptosporangiales</taxon>
        <taxon>Streptosporangiaceae</taxon>
        <taxon>Thermobispora</taxon>
    </lineage>
</organism>
<dbReference type="AlphaFoldDB" id="D6Y4W1"/>
<evidence type="ECO:0000256" key="2">
    <source>
        <dbReference type="ARBA" id="ARBA00022723"/>
    </source>
</evidence>
<dbReference type="eggNOG" id="COG0846">
    <property type="taxonomic scope" value="Bacteria"/>
</dbReference>
<name>D6Y4W1_THEBD</name>
<dbReference type="InterPro" id="IPR050134">
    <property type="entry name" value="NAD-dep_sirtuin_deacylases"/>
</dbReference>
<dbReference type="GO" id="GO:0070403">
    <property type="term" value="F:NAD+ binding"/>
    <property type="evidence" value="ECO:0007669"/>
    <property type="project" value="UniProtKB-UniRule"/>
</dbReference>
<comment type="catalytic activity">
    <reaction evidence="5">
        <text>N(6)-acetyl-L-lysyl-[protein] + NAD(+) + H2O = 2''-O-acetyl-ADP-D-ribose + nicotinamide + L-lysyl-[protein]</text>
        <dbReference type="Rhea" id="RHEA:43636"/>
        <dbReference type="Rhea" id="RHEA-COMP:9752"/>
        <dbReference type="Rhea" id="RHEA-COMP:10731"/>
        <dbReference type="ChEBI" id="CHEBI:15377"/>
        <dbReference type="ChEBI" id="CHEBI:17154"/>
        <dbReference type="ChEBI" id="CHEBI:29969"/>
        <dbReference type="ChEBI" id="CHEBI:57540"/>
        <dbReference type="ChEBI" id="CHEBI:61930"/>
        <dbReference type="ChEBI" id="CHEBI:83767"/>
        <dbReference type="EC" id="2.3.1.286"/>
    </reaction>
</comment>
<feature type="binding site" evidence="5">
    <location>
        <position position="279"/>
    </location>
    <ligand>
        <name>NAD(+)</name>
        <dbReference type="ChEBI" id="CHEBI:57540"/>
    </ligand>
</feature>
<protein>
    <recommendedName>
        <fullName evidence="5">NAD-dependent protein deacetylase</fullName>
        <ecNumber evidence="5">2.3.1.286</ecNumber>
    </recommendedName>
    <alternativeName>
        <fullName evidence="5">Regulatory protein SIR2 homolog</fullName>
    </alternativeName>
</protein>
<dbReference type="Proteomes" id="UP000006640">
    <property type="component" value="Chromosome"/>
</dbReference>
<gene>
    <name evidence="5" type="primary">cobB</name>
    <name evidence="8" type="ordered locus">Tbis_0509</name>
</gene>
<feature type="active site" description="Proton acceptor" evidence="5 6">
    <location>
        <position position="136"/>
    </location>
</feature>
<dbReference type="HOGENOM" id="CLU_023643_3_2_11"/>
<evidence type="ECO:0000256" key="1">
    <source>
        <dbReference type="ARBA" id="ARBA00022679"/>
    </source>
</evidence>
<feature type="binding site" evidence="5 6">
    <location>
        <position position="144"/>
    </location>
    <ligand>
        <name>Zn(2+)</name>
        <dbReference type="ChEBI" id="CHEBI:29105"/>
    </ligand>
</feature>
<dbReference type="InterPro" id="IPR026591">
    <property type="entry name" value="Sirtuin_cat_small_dom_sf"/>
</dbReference>
<dbReference type="PANTHER" id="PTHR11085">
    <property type="entry name" value="NAD-DEPENDENT PROTEIN DEACYLASE SIRTUIN-5, MITOCHONDRIAL-RELATED"/>
    <property type="match status" value="1"/>
</dbReference>
<comment type="function">
    <text evidence="5">NAD-dependent protein deacetylase which modulates the activities of several enzymes which are inactive in their acetylated form.</text>
</comment>
<dbReference type="InterPro" id="IPR026590">
    <property type="entry name" value="Ssirtuin_cat_dom"/>
</dbReference>
<dbReference type="HAMAP" id="MF_01967">
    <property type="entry name" value="Sirtuin_ClassII"/>
    <property type="match status" value="1"/>
</dbReference>
<feature type="binding site" evidence="5 6">
    <location>
        <position position="198"/>
    </location>
    <ligand>
        <name>Zn(2+)</name>
        <dbReference type="ChEBI" id="CHEBI:29105"/>
    </ligand>
</feature>
<dbReference type="EMBL" id="CP001874">
    <property type="protein sequence ID" value="ADG87236.1"/>
    <property type="molecule type" value="Genomic_DNA"/>
</dbReference>
<feature type="binding site" evidence="5">
    <location>
        <begin position="261"/>
        <end position="263"/>
    </location>
    <ligand>
        <name>NAD(+)</name>
        <dbReference type="ChEBI" id="CHEBI:57540"/>
    </ligand>
</feature>